<keyword evidence="9" id="KW-1185">Reference proteome</keyword>
<comment type="subcellular location">
    <subcellularLocation>
        <location evidence="1">Cell membrane</location>
        <topology evidence="1">Multi-pass membrane protein</topology>
    </subcellularLocation>
</comment>
<keyword evidence="3 6" id="KW-0812">Transmembrane</keyword>
<dbReference type="InterPro" id="IPR004869">
    <property type="entry name" value="MMPL_dom"/>
</dbReference>
<evidence type="ECO:0000259" key="7">
    <source>
        <dbReference type="PROSITE" id="PS50156"/>
    </source>
</evidence>
<dbReference type="PANTHER" id="PTHR33406:SF13">
    <property type="entry name" value="MEMBRANE PROTEIN YDFJ"/>
    <property type="match status" value="1"/>
</dbReference>
<evidence type="ECO:0000313" key="9">
    <source>
        <dbReference type="Proteomes" id="UP000253094"/>
    </source>
</evidence>
<evidence type="ECO:0000256" key="2">
    <source>
        <dbReference type="ARBA" id="ARBA00022475"/>
    </source>
</evidence>
<proteinExistence type="predicted"/>
<dbReference type="EMBL" id="QOIL01000005">
    <property type="protein sequence ID" value="RCG31398.1"/>
    <property type="molecule type" value="Genomic_DNA"/>
</dbReference>
<reference evidence="8 9" key="1">
    <citation type="submission" date="2018-06" db="EMBL/GenBank/DDBJ databases">
        <title>Sphaerisporangium craniellae sp. nov., isolated from a marine sponge in the South China Sea.</title>
        <authorList>
            <person name="Li L."/>
        </authorList>
    </citation>
    <scope>NUCLEOTIDE SEQUENCE [LARGE SCALE GENOMIC DNA]</scope>
    <source>
        <strain evidence="8 9">CCTCC AA 208026</strain>
    </source>
</reference>
<dbReference type="OrthoDB" id="7051771at2"/>
<comment type="caution">
    <text evidence="8">The sequence shown here is derived from an EMBL/GenBank/DDBJ whole genome shotgun (WGS) entry which is preliminary data.</text>
</comment>
<dbReference type="InterPro" id="IPR000731">
    <property type="entry name" value="SSD"/>
</dbReference>
<accession>A0A367FLX7</accession>
<feature type="transmembrane region" description="Helical" evidence="6">
    <location>
        <begin position="659"/>
        <end position="682"/>
    </location>
</feature>
<feature type="domain" description="SSD" evidence="7">
    <location>
        <begin position="207"/>
        <end position="335"/>
    </location>
</feature>
<keyword evidence="2" id="KW-1003">Cell membrane</keyword>
<sequence>MLDSLSGWVVRHRVVVGLVWLAITVVGLVLAPSVSGRLKSGILLDSAAYTANERIAAQYGGSASDPGVVVIDLPDGLTVTSDGVAAKLRALDARIAKGMPGLREISFASTGDQALLGNGGRSTILLVYPPQAGRDVPAAVLDQLTSAARTALPEATVHSTGLNALASGSASSGHSSVMTELLIGALGALIVLAWVFGSVLALLPLVMALISVLTMQLFIYALTFVVPSATVPFNPAVQYIVALLGLGLSIDYSLLIVNRWREERAAGRSNAEAVQAAMRRAGHAVMFSGVTASLGLFALIVVPVSLVRGVGISGLFIPSTATLVALTLLPAVLSKLGPRLDWPRRRSSGKVSRFWTWWSHTVIRHRVLAAVFGLAILSGLTGVAATMNIAQPTGSALVGTDAYADGLRALEAGGFPSGTLTTIPIWVPSSGQAQAVAASLDGLSSVHGAVAPTGASWQRGGSGLVVVLPEREVGTSDAGTSLDDVRRTVPHGVLVGGHAAQQIDEADATYGAFPLMFGLVALVTFLLLARGLRSIMLPAKAVLLNAVSVAATYGVVVIVWQHGIGTEALWGVPGTGSVDTFVPMLLFGFLFGISMDYEVFILARVREGYERTGSTHEGIVEGISRTGRLVTSAALILFFSLASLASANDITVRELASGMAAGVVLDAVVVRMLLLPALVSLFGKVNWWMPGWAARLLRLPPASTPEPPARGRAALNVGDA</sequence>
<feature type="transmembrane region" description="Helical" evidence="6">
    <location>
        <begin position="312"/>
        <end position="336"/>
    </location>
</feature>
<feature type="transmembrane region" description="Helical" evidence="6">
    <location>
        <begin position="626"/>
        <end position="647"/>
    </location>
</feature>
<dbReference type="Gene3D" id="1.20.1640.10">
    <property type="entry name" value="Multidrug efflux transporter AcrB transmembrane domain"/>
    <property type="match status" value="2"/>
</dbReference>
<name>A0A367FLX7_9ACTN</name>
<feature type="transmembrane region" description="Helical" evidence="6">
    <location>
        <begin position="239"/>
        <end position="260"/>
    </location>
</feature>
<feature type="transmembrane region" description="Helical" evidence="6">
    <location>
        <begin position="281"/>
        <end position="306"/>
    </location>
</feature>
<feature type="transmembrane region" description="Helical" evidence="6">
    <location>
        <begin position="186"/>
        <end position="219"/>
    </location>
</feature>
<dbReference type="SUPFAM" id="SSF82866">
    <property type="entry name" value="Multidrug efflux transporter AcrB transmembrane domain"/>
    <property type="match status" value="2"/>
</dbReference>
<keyword evidence="5 6" id="KW-0472">Membrane</keyword>
<evidence type="ECO:0000313" key="8">
    <source>
        <dbReference type="EMBL" id="RCG31398.1"/>
    </source>
</evidence>
<feature type="transmembrane region" description="Helical" evidence="6">
    <location>
        <begin position="541"/>
        <end position="561"/>
    </location>
</feature>
<evidence type="ECO:0000256" key="3">
    <source>
        <dbReference type="ARBA" id="ARBA00022692"/>
    </source>
</evidence>
<dbReference type="PROSITE" id="PS50156">
    <property type="entry name" value="SSD"/>
    <property type="match status" value="1"/>
</dbReference>
<feature type="transmembrane region" description="Helical" evidence="6">
    <location>
        <begin position="12"/>
        <end position="31"/>
    </location>
</feature>
<keyword evidence="4 6" id="KW-1133">Transmembrane helix</keyword>
<feature type="transmembrane region" description="Helical" evidence="6">
    <location>
        <begin position="510"/>
        <end position="529"/>
    </location>
</feature>
<protein>
    <submittedName>
        <fullName evidence="8">MMPL family transporter</fullName>
    </submittedName>
</protein>
<evidence type="ECO:0000256" key="4">
    <source>
        <dbReference type="ARBA" id="ARBA00022989"/>
    </source>
</evidence>
<gene>
    <name evidence="8" type="ORF">DQ384_11875</name>
</gene>
<feature type="transmembrane region" description="Helical" evidence="6">
    <location>
        <begin position="367"/>
        <end position="390"/>
    </location>
</feature>
<dbReference type="GO" id="GO:0005886">
    <property type="term" value="C:plasma membrane"/>
    <property type="evidence" value="ECO:0007669"/>
    <property type="project" value="UniProtKB-SubCell"/>
</dbReference>
<organism evidence="8 9">
    <name type="scientific">Sphaerisporangium album</name>
    <dbReference type="NCBI Taxonomy" id="509200"/>
    <lineage>
        <taxon>Bacteria</taxon>
        <taxon>Bacillati</taxon>
        <taxon>Actinomycetota</taxon>
        <taxon>Actinomycetes</taxon>
        <taxon>Streptosporangiales</taxon>
        <taxon>Streptosporangiaceae</taxon>
        <taxon>Sphaerisporangium</taxon>
    </lineage>
</organism>
<dbReference type="InterPro" id="IPR050545">
    <property type="entry name" value="Mycobact_MmpL"/>
</dbReference>
<evidence type="ECO:0000256" key="5">
    <source>
        <dbReference type="ARBA" id="ARBA00023136"/>
    </source>
</evidence>
<feature type="transmembrane region" description="Helical" evidence="6">
    <location>
        <begin position="581"/>
        <end position="605"/>
    </location>
</feature>
<evidence type="ECO:0000256" key="6">
    <source>
        <dbReference type="SAM" id="Phobius"/>
    </source>
</evidence>
<dbReference type="AlphaFoldDB" id="A0A367FLX7"/>
<dbReference type="Pfam" id="PF03176">
    <property type="entry name" value="MMPL"/>
    <property type="match status" value="2"/>
</dbReference>
<evidence type="ECO:0000256" key="1">
    <source>
        <dbReference type="ARBA" id="ARBA00004651"/>
    </source>
</evidence>
<dbReference type="PANTHER" id="PTHR33406">
    <property type="entry name" value="MEMBRANE PROTEIN MJ1562-RELATED"/>
    <property type="match status" value="1"/>
</dbReference>
<dbReference type="Proteomes" id="UP000253094">
    <property type="component" value="Unassembled WGS sequence"/>
</dbReference>